<reference evidence="1" key="1">
    <citation type="submission" date="2017-05" db="UniProtKB">
        <authorList>
            <consortium name="EnsemblMetazoa"/>
        </authorList>
    </citation>
    <scope>IDENTIFICATION</scope>
</reference>
<proteinExistence type="predicted"/>
<dbReference type="InParanoid" id="A0A1X7VBV4"/>
<sequence length="58" mass="6438">MIPANTQVALLCSKVLPSIHSSAPVATVVIGRYTNTFKRFDKMREVKNIVDGCLKDFL</sequence>
<accession>A0A1X7VBV4</accession>
<dbReference type="EnsemblMetazoa" id="Aqu2.1.37501_001">
    <property type="protein sequence ID" value="Aqu2.1.37501_001"/>
    <property type="gene ID" value="Aqu2.1.37501"/>
</dbReference>
<name>A0A1X7VBV4_AMPQE</name>
<dbReference type="AlphaFoldDB" id="A0A1X7VBV4"/>
<organism evidence="1">
    <name type="scientific">Amphimedon queenslandica</name>
    <name type="common">Sponge</name>
    <dbReference type="NCBI Taxonomy" id="400682"/>
    <lineage>
        <taxon>Eukaryota</taxon>
        <taxon>Metazoa</taxon>
        <taxon>Porifera</taxon>
        <taxon>Demospongiae</taxon>
        <taxon>Heteroscleromorpha</taxon>
        <taxon>Haplosclerida</taxon>
        <taxon>Niphatidae</taxon>
        <taxon>Amphimedon</taxon>
    </lineage>
</organism>
<protein>
    <submittedName>
        <fullName evidence="1">Uncharacterized protein</fullName>
    </submittedName>
</protein>
<evidence type="ECO:0000313" key="1">
    <source>
        <dbReference type="EnsemblMetazoa" id="Aqu2.1.37501_001"/>
    </source>
</evidence>